<keyword evidence="2" id="KW-1185">Reference proteome</keyword>
<dbReference type="STRING" id="1123323.SAMN05216245_11073"/>
<proteinExistence type="predicted"/>
<reference evidence="1 2" key="1">
    <citation type="submission" date="2016-10" db="EMBL/GenBank/DDBJ databases">
        <authorList>
            <person name="de Groot N.N."/>
        </authorList>
    </citation>
    <scope>NUCLEOTIDE SEQUENCE [LARGE SCALE GENOMIC DNA]</scope>
    <source>
        <strain evidence="1 2">DSM 9236</strain>
    </source>
</reference>
<name>A0A1I2C0P7_9FIRM</name>
<organism evidence="1 2">
    <name type="scientific">Succiniclasticum ruminis DSM 9236</name>
    <dbReference type="NCBI Taxonomy" id="1123323"/>
    <lineage>
        <taxon>Bacteria</taxon>
        <taxon>Bacillati</taxon>
        <taxon>Bacillota</taxon>
        <taxon>Negativicutes</taxon>
        <taxon>Acidaminococcales</taxon>
        <taxon>Acidaminococcaceae</taxon>
        <taxon>Succiniclasticum</taxon>
    </lineage>
</organism>
<protein>
    <submittedName>
        <fullName evidence="1">Uncharacterized protein</fullName>
    </submittedName>
</protein>
<gene>
    <name evidence="1" type="ORF">SAMN05216245_11073</name>
</gene>
<dbReference type="Proteomes" id="UP000198896">
    <property type="component" value="Unassembled WGS sequence"/>
</dbReference>
<accession>A0A1I2C0P7</accession>
<evidence type="ECO:0000313" key="2">
    <source>
        <dbReference type="Proteomes" id="UP000198896"/>
    </source>
</evidence>
<dbReference type="AlphaFoldDB" id="A0A1I2C0P7"/>
<evidence type="ECO:0000313" key="1">
    <source>
        <dbReference type="EMBL" id="SFE61718.1"/>
    </source>
</evidence>
<sequence length="224" mass="24275">MRGILQFYRSFFGSLTAFMVFSFFVSGCHTGEEPVSVTQVTVKKEAANRNQAGEIQADSIVKTRKKKPETPVNHGASGILLPEKQANKNMIYDSVPDDKNPDAAGRRDPFALPAALQKQRTVTRGNKCVTSGNTHFEAPMKKTAVQQSATPAAPVSQQPYVTGIFDNGKDKLALLRWKAIQGAFGCGESLGNGYYVKEITATAVSLYPEKSASGMKPVTLTLQQ</sequence>
<dbReference type="PROSITE" id="PS51257">
    <property type="entry name" value="PROKAR_LIPOPROTEIN"/>
    <property type="match status" value="1"/>
</dbReference>
<dbReference type="EMBL" id="FONL01000010">
    <property type="protein sequence ID" value="SFE61718.1"/>
    <property type="molecule type" value="Genomic_DNA"/>
</dbReference>